<accession>A0AA38PY15</accession>
<gene>
    <name evidence="2" type="ORF">F5890DRAFT_1554619</name>
</gene>
<name>A0AA38PY15_9AGAR</name>
<dbReference type="Proteomes" id="UP001163850">
    <property type="component" value="Unassembled WGS sequence"/>
</dbReference>
<evidence type="ECO:0000256" key="1">
    <source>
        <dbReference type="SAM" id="Phobius"/>
    </source>
</evidence>
<evidence type="ECO:0000313" key="2">
    <source>
        <dbReference type="EMBL" id="KAJ3983833.1"/>
    </source>
</evidence>
<feature type="transmembrane region" description="Helical" evidence="1">
    <location>
        <begin position="443"/>
        <end position="463"/>
    </location>
</feature>
<comment type="caution">
    <text evidence="2">The sequence shown here is derived from an EMBL/GenBank/DDBJ whole genome shotgun (WGS) entry which is preliminary data.</text>
</comment>
<reference evidence="2" key="1">
    <citation type="submission" date="2022-08" db="EMBL/GenBank/DDBJ databases">
        <authorList>
            <consortium name="DOE Joint Genome Institute"/>
            <person name="Min B."/>
            <person name="Riley R."/>
            <person name="Sierra-Patev S."/>
            <person name="Naranjo-Ortiz M."/>
            <person name="Looney B."/>
            <person name="Konkel Z."/>
            <person name="Slot J.C."/>
            <person name="Sakamoto Y."/>
            <person name="Steenwyk J.L."/>
            <person name="Rokas A."/>
            <person name="Carro J."/>
            <person name="Camarero S."/>
            <person name="Ferreira P."/>
            <person name="Molpeceres G."/>
            <person name="Ruiz-Duenas F.J."/>
            <person name="Serrano A."/>
            <person name="Henrissat B."/>
            <person name="Drula E."/>
            <person name="Hughes K.W."/>
            <person name="Mata J.L."/>
            <person name="Ishikawa N.K."/>
            <person name="Vargas-Isla R."/>
            <person name="Ushijima S."/>
            <person name="Smith C.A."/>
            <person name="Ahrendt S."/>
            <person name="Andreopoulos W."/>
            <person name="He G."/>
            <person name="Labutti K."/>
            <person name="Lipzen A."/>
            <person name="Ng V."/>
            <person name="Sandor L."/>
            <person name="Barry K."/>
            <person name="Martinez A.T."/>
            <person name="Xiao Y."/>
            <person name="Gibbons J.G."/>
            <person name="Terashima K."/>
            <person name="Hibbett D.S."/>
            <person name="Grigoriev I.V."/>
        </authorList>
    </citation>
    <scope>NUCLEOTIDE SEQUENCE</scope>
    <source>
        <strain evidence="2">TFB7829</strain>
    </source>
</reference>
<keyword evidence="1" id="KW-0812">Transmembrane</keyword>
<organism evidence="2 3">
    <name type="scientific">Lentinula detonsa</name>
    <dbReference type="NCBI Taxonomy" id="2804962"/>
    <lineage>
        <taxon>Eukaryota</taxon>
        <taxon>Fungi</taxon>
        <taxon>Dikarya</taxon>
        <taxon>Basidiomycota</taxon>
        <taxon>Agaricomycotina</taxon>
        <taxon>Agaricomycetes</taxon>
        <taxon>Agaricomycetidae</taxon>
        <taxon>Agaricales</taxon>
        <taxon>Marasmiineae</taxon>
        <taxon>Omphalotaceae</taxon>
        <taxon>Lentinula</taxon>
    </lineage>
</organism>
<protein>
    <submittedName>
        <fullName evidence="2">Uncharacterized protein</fullName>
    </submittedName>
</protein>
<evidence type="ECO:0000313" key="3">
    <source>
        <dbReference type="Proteomes" id="UP001163850"/>
    </source>
</evidence>
<keyword evidence="1" id="KW-1133">Transmembrane helix</keyword>
<dbReference type="EMBL" id="MU802008">
    <property type="protein sequence ID" value="KAJ3983833.1"/>
    <property type="molecule type" value="Genomic_DNA"/>
</dbReference>
<sequence length="473" mass="53382">MNIHDSSGFVIKNSQFNYIGGHQITVHRYGSISNEMDEGESMTEFITDGVHSIPRLAQVEVPLVDNEAGITIYGHDTLFHARLRPVFCQGGWTLGGLGEDASRVIVRRLAKESSDEDVHQEIRQSLSYYYPYVMQLFGASKIGSPNKFLIYSNREFQDLWEIDLSESVPPANVTTYINFKGTRLGEDYRSYDAQYDESFNSAWRYLKNQVPVDGFTLDVIFSETRTVNANGGSALIVVPALPSSPVERAKLITKVLEEFRYKIKRRLEVAKLPKFTRCLECLPSTSGWNSGLINSVLRCLNNVEPHLEWGQFLVQSRIGQGQYAEGPSDEDHVQNYDQAGRNKEEFDFEFEKADKLIKTLRETTESELNKAMNEVILRSNLASDGICSWCAKKWDRKQLSPTMEDSSAFITIVEEEDTPIGSQREGLSSVGRHLAELVYGGGYLMRIIILAVCILLVGVFTLLKKRAVAENKL</sequence>
<keyword evidence="1" id="KW-0472">Membrane</keyword>
<dbReference type="AlphaFoldDB" id="A0AA38PY15"/>
<proteinExistence type="predicted"/>